<gene>
    <name evidence="1" type="ORF">DFR37_11771</name>
</gene>
<organism evidence="1 2">
    <name type="scientific">Eoetvoesiella caeni</name>
    <dbReference type="NCBI Taxonomy" id="645616"/>
    <lineage>
        <taxon>Bacteria</taxon>
        <taxon>Pseudomonadati</taxon>
        <taxon>Pseudomonadota</taxon>
        <taxon>Betaproteobacteria</taxon>
        <taxon>Burkholderiales</taxon>
        <taxon>Alcaligenaceae</taxon>
        <taxon>Eoetvoesiella</taxon>
    </lineage>
</organism>
<comment type="caution">
    <text evidence="1">The sequence shown here is derived from an EMBL/GenBank/DDBJ whole genome shotgun (WGS) entry which is preliminary data.</text>
</comment>
<dbReference type="EMBL" id="QNRQ01000017">
    <property type="protein sequence ID" value="RBP35467.1"/>
    <property type="molecule type" value="Genomic_DNA"/>
</dbReference>
<reference evidence="1 2" key="1">
    <citation type="submission" date="2018-06" db="EMBL/GenBank/DDBJ databases">
        <title>Genomic Encyclopedia of Type Strains, Phase IV (KMG-IV): sequencing the most valuable type-strain genomes for metagenomic binning, comparative biology and taxonomic classification.</title>
        <authorList>
            <person name="Goeker M."/>
        </authorList>
    </citation>
    <scope>NUCLEOTIDE SEQUENCE [LARGE SCALE GENOMIC DNA]</scope>
    <source>
        <strain evidence="1 2">DSM 25520</strain>
    </source>
</reference>
<accession>A0A366H0T7</accession>
<keyword evidence="2" id="KW-1185">Reference proteome</keyword>
<proteinExistence type="predicted"/>
<protein>
    <submittedName>
        <fullName evidence="1">Uncharacterized protein</fullName>
    </submittedName>
</protein>
<sequence>MTTYNQSNRNLDDPESHTHLADERVSKIWFITRPTLNGGSLALRAGPNASISDVRARLALPATLCHQNNFPLKIK</sequence>
<dbReference type="AlphaFoldDB" id="A0A366H0T7"/>
<evidence type="ECO:0000313" key="2">
    <source>
        <dbReference type="Proteomes" id="UP000253628"/>
    </source>
</evidence>
<name>A0A366H0T7_9BURK</name>
<evidence type="ECO:0000313" key="1">
    <source>
        <dbReference type="EMBL" id="RBP35467.1"/>
    </source>
</evidence>
<dbReference type="Proteomes" id="UP000253628">
    <property type="component" value="Unassembled WGS sequence"/>
</dbReference>